<feature type="region of interest" description="Disordered" evidence="1">
    <location>
        <begin position="363"/>
        <end position="384"/>
    </location>
</feature>
<comment type="caution">
    <text evidence="2">The sequence shown here is derived from an EMBL/GenBank/DDBJ whole genome shotgun (WGS) entry which is preliminary data.</text>
</comment>
<evidence type="ECO:0000256" key="1">
    <source>
        <dbReference type="SAM" id="MobiDB-lite"/>
    </source>
</evidence>
<feature type="region of interest" description="Disordered" evidence="1">
    <location>
        <begin position="419"/>
        <end position="450"/>
    </location>
</feature>
<proteinExistence type="predicted"/>
<evidence type="ECO:0000313" key="3">
    <source>
        <dbReference type="Proteomes" id="UP001318860"/>
    </source>
</evidence>
<accession>A0ABR0UDA9</accession>
<protein>
    <submittedName>
        <fullName evidence="2">Uncharacterized protein</fullName>
    </submittedName>
</protein>
<dbReference type="PANTHER" id="PTHR31949:SF15">
    <property type="entry name" value="ENDOCHITINASE A-LIKE ISOFORM X1"/>
    <property type="match status" value="1"/>
</dbReference>
<dbReference type="EMBL" id="JABTTQ020003093">
    <property type="protein sequence ID" value="KAK6120273.1"/>
    <property type="molecule type" value="Genomic_DNA"/>
</dbReference>
<feature type="compositionally biased region" description="Polar residues" evidence="1">
    <location>
        <begin position="289"/>
        <end position="302"/>
    </location>
</feature>
<feature type="region of interest" description="Disordered" evidence="1">
    <location>
        <begin position="91"/>
        <end position="318"/>
    </location>
</feature>
<sequence>MQTTVQFRPQERDLGMVMREVDENLAIFLGIKNVDKDKNDHPLMEDSDEFNDSKENVADDNFLNLEIDKSDYDWLFTQRDISLLPSEEVELQESANNQTEMSIGEVNSPKSELANTSEESASLSNNSSAAENKRPISSGDQKLTPRAPTPTGRRPIKSKPSRASTPTSRTSSGPSRAALATSITSSKPMAAQTRSSTPSTSRSATPTRRPTTTSAKSSASDSDRSSSGRKTGPTMSKNPVPSRGASQTVKSRPSKPSEMLSLSHNAPQNLKACLPKRPASASRGRPANHLSSSNGKPRQKSCSPAKVRAPPNGTALKHGNVMLSKSRGYSINGGDDDDVNPVLMGTKMVERVVNMRKLAPPKQDDYVSLDNPRKSSMENSGFGRSLSKKSLDMAIRHMDIRRSIPDNLRPISTALSSSVCGVRSSSSRSSTVSVSESPLTSSSDSSKSSNCVNSYFLDRSQMDRLN</sequence>
<evidence type="ECO:0000313" key="2">
    <source>
        <dbReference type="EMBL" id="KAK6120273.1"/>
    </source>
</evidence>
<feature type="compositionally biased region" description="Low complexity" evidence="1">
    <location>
        <begin position="193"/>
        <end position="220"/>
    </location>
</feature>
<feature type="compositionally biased region" description="Low complexity" evidence="1">
    <location>
        <begin position="161"/>
        <end position="178"/>
    </location>
</feature>
<feature type="compositionally biased region" description="Polar residues" evidence="1">
    <location>
        <begin position="233"/>
        <end position="251"/>
    </location>
</feature>
<keyword evidence="3" id="KW-1185">Reference proteome</keyword>
<gene>
    <name evidence="2" type="ORF">DH2020_045964</name>
</gene>
<feature type="region of interest" description="Disordered" evidence="1">
    <location>
        <begin position="36"/>
        <end position="55"/>
    </location>
</feature>
<feature type="compositionally biased region" description="Low complexity" evidence="1">
    <location>
        <begin position="144"/>
        <end position="153"/>
    </location>
</feature>
<dbReference type="PANTHER" id="PTHR31949">
    <property type="entry name" value="GASTRIC MUCIN-LIKE PROTEIN"/>
    <property type="match status" value="1"/>
</dbReference>
<organism evidence="2 3">
    <name type="scientific">Rehmannia glutinosa</name>
    <name type="common">Chinese foxglove</name>
    <dbReference type="NCBI Taxonomy" id="99300"/>
    <lineage>
        <taxon>Eukaryota</taxon>
        <taxon>Viridiplantae</taxon>
        <taxon>Streptophyta</taxon>
        <taxon>Embryophyta</taxon>
        <taxon>Tracheophyta</taxon>
        <taxon>Spermatophyta</taxon>
        <taxon>Magnoliopsida</taxon>
        <taxon>eudicotyledons</taxon>
        <taxon>Gunneridae</taxon>
        <taxon>Pentapetalae</taxon>
        <taxon>asterids</taxon>
        <taxon>lamiids</taxon>
        <taxon>Lamiales</taxon>
        <taxon>Orobanchaceae</taxon>
        <taxon>Rehmannieae</taxon>
        <taxon>Rehmannia</taxon>
    </lineage>
</organism>
<dbReference type="Proteomes" id="UP001318860">
    <property type="component" value="Unassembled WGS sequence"/>
</dbReference>
<reference evidence="2 3" key="1">
    <citation type="journal article" date="2021" name="Comput. Struct. Biotechnol. J.">
        <title>De novo genome assembly of the potent medicinal plant Rehmannia glutinosa using nanopore technology.</title>
        <authorList>
            <person name="Ma L."/>
            <person name="Dong C."/>
            <person name="Song C."/>
            <person name="Wang X."/>
            <person name="Zheng X."/>
            <person name="Niu Y."/>
            <person name="Chen S."/>
            <person name="Feng W."/>
        </authorList>
    </citation>
    <scope>NUCLEOTIDE SEQUENCE [LARGE SCALE GENOMIC DNA]</scope>
    <source>
        <strain evidence="2">DH-2019</strain>
    </source>
</reference>
<feature type="compositionally biased region" description="Low complexity" evidence="1">
    <location>
        <begin position="111"/>
        <end position="130"/>
    </location>
</feature>
<name>A0ABR0UDA9_REHGL</name>